<keyword evidence="1" id="KW-0812">Transmembrane</keyword>
<feature type="transmembrane region" description="Helical" evidence="1">
    <location>
        <begin position="117"/>
        <end position="137"/>
    </location>
</feature>
<organism evidence="2 3">
    <name type="scientific">Candidatus Buchananbacteria bacterium RBG_13_36_9</name>
    <dbReference type="NCBI Taxonomy" id="1797530"/>
    <lineage>
        <taxon>Bacteria</taxon>
        <taxon>Candidatus Buchananiibacteriota</taxon>
    </lineage>
</organism>
<keyword evidence="1" id="KW-1133">Transmembrane helix</keyword>
<accession>A0A1G1XMS4</accession>
<feature type="transmembrane region" description="Helical" evidence="1">
    <location>
        <begin position="149"/>
        <end position="168"/>
    </location>
</feature>
<dbReference type="EMBL" id="MHHZ01000019">
    <property type="protein sequence ID" value="OGY41393.1"/>
    <property type="molecule type" value="Genomic_DNA"/>
</dbReference>
<protein>
    <submittedName>
        <fullName evidence="2">Uncharacterized protein</fullName>
    </submittedName>
</protein>
<gene>
    <name evidence="2" type="ORF">A2Y82_00195</name>
</gene>
<evidence type="ECO:0000313" key="2">
    <source>
        <dbReference type="EMBL" id="OGY41393.1"/>
    </source>
</evidence>
<feature type="transmembrane region" description="Helical" evidence="1">
    <location>
        <begin position="51"/>
        <end position="72"/>
    </location>
</feature>
<feature type="transmembrane region" description="Helical" evidence="1">
    <location>
        <begin position="84"/>
        <end position="105"/>
    </location>
</feature>
<comment type="caution">
    <text evidence="2">The sequence shown here is derived from an EMBL/GenBank/DDBJ whole genome shotgun (WGS) entry which is preliminary data.</text>
</comment>
<evidence type="ECO:0000313" key="3">
    <source>
        <dbReference type="Proteomes" id="UP000176498"/>
    </source>
</evidence>
<sequence>MKKNTKIFLLFIFFLNLFLITTHPAKAGCPICILGAVSIFGVSWWLKIDQLLLGFYLGGLSIFSLIAILGWLEKKKIIFKLRGIIVASLLYFLVIITLLKLNLITLSLNQLCTTNKLLLGIILGSVILLLILGWQKFIKMVAKKITNPLIILSGLIIFLIFLLAIYWLSIKVICGS</sequence>
<dbReference type="AlphaFoldDB" id="A0A1G1XMS4"/>
<dbReference type="Proteomes" id="UP000176498">
    <property type="component" value="Unassembled WGS sequence"/>
</dbReference>
<proteinExistence type="predicted"/>
<name>A0A1G1XMS4_9BACT</name>
<reference evidence="2 3" key="1">
    <citation type="journal article" date="2016" name="Nat. Commun.">
        <title>Thousands of microbial genomes shed light on interconnected biogeochemical processes in an aquifer system.</title>
        <authorList>
            <person name="Anantharaman K."/>
            <person name="Brown C.T."/>
            <person name="Hug L.A."/>
            <person name="Sharon I."/>
            <person name="Castelle C.J."/>
            <person name="Probst A.J."/>
            <person name="Thomas B.C."/>
            <person name="Singh A."/>
            <person name="Wilkins M.J."/>
            <person name="Karaoz U."/>
            <person name="Brodie E.L."/>
            <person name="Williams K.H."/>
            <person name="Hubbard S.S."/>
            <person name="Banfield J.F."/>
        </authorList>
    </citation>
    <scope>NUCLEOTIDE SEQUENCE [LARGE SCALE GENOMIC DNA]</scope>
</reference>
<keyword evidence="1" id="KW-0472">Membrane</keyword>
<evidence type="ECO:0000256" key="1">
    <source>
        <dbReference type="SAM" id="Phobius"/>
    </source>
</evidence>